<evidence type="ECO:0000256" key="2">
    <source>
        <dbReference type="ARBA" id="ARBA00022741"/>
    </source>
</evidence>
<comment type="similarity">
    <text evidence="5">Belongs to the protein kinase superfamily. Ser/Thr protein kinase family. GCN2 subfamily.</text>
</comment>
<reference evidence="7" key="1">
    <citation type="journal article" date="2008" name="Nat. Genet.">
        <title>The Pristionchus pacificus genome provides a unique perspective on nematode lifestyle and parasitism.</title>
        <authorList>
            <person name="Dieterich C."/>
            <person name="Clifton S.W."/>
            <person name="Schuster L.N."/>
            <person name="Chinwalla A."/>
            <person name="Delehaunty K."/>
            <person name="Dinkelacker I."/>
            <person name="Fulton L."/>
            <person name="Fulton R."/>
            <person name="Godfrey J."/>
            <person name="Minx P."/>
            <person name="Mitreva M."/>
            <person name="Roeseler W."/>
            <person name="Tian H."/>
            <person name="Witte H."/>
            <person name="Yang S.P."/>
            <person name="Wilson R.K."/>
            <person name="Sommer R.J."/>
        </authorList>
    </citation>
    <scope>NUCLEOTIDE SEQUENCE [LARGE SCALE GENOMIC DNA]</scope>
    <source>
        <strain evidence="7">PS312</strain>
    </source>
</reference>
<dbReference type="Gene3D" id="1.10.510.10">
    <property type="entry name" value="Transferase(Phosphotransferase) domain 1"/>
    <property type="match status" value="2"/>
</dbReference>
<dbReference type="PROSITE" id="PS00108">
    <property type="entry name" value="PROTEIN_KINASE_ST"/>
    <property type="match status" value="2"/>
</dbReference>
<dbReference type="FunFam" id="1.10.510.10:FF:001020">
    <property type="entry name" value="Transmembrane ion channel"/>
    <property type="match status" value="1"/>
</dbReference>
<evidence type="ECO:0000256" key="4">
    <source>
        <dbReference type="ARBA" id="ARBA00022840"/>
    </source>
</evidence>
<evidence type="ECO:0000256" key="5">
    <source>
        <dbReference type="ARBA" id="ARBA00037982"/>
    </source>
</evidence>
<keyword evidence="3" id="KW-0418">Kinase</keyword>
<evidence type="ECO:0000256" key="3">
    <source>
        <dbReference type="ARBA" id="ARBA00022777"/>
    </source>
</evidence>
<dbReference type="Gene3D" id="3.30.200.20">
    <property type="entry name" value="Phosphorylase Kinase, domain 1"/>
    <property type="match status" value="2"/>
</dbReference>
<dbReference type="GO" id="GO:0004694">
    <property type="term" value="F:eukaryotic translation initiation factor 2alpha kinase activity"/>
    <property type="evidence" value="ECO:0000318"/>
    <property type="project" value="GO_Central"/>
</dbReference>
<organism evidence="6 7">
    <name type="scientific">Pristionchus pacificus</name>
    <name type="common">Parasitic nematode worm</name>
    <dbReference type="NCBI Taxonomy" id="54126"/>
    <lineage>
        <taxon>Eukaryota</taxon>
        <taxon>Metazoa</taxon>
        <taxon>Ecdysozoa</taxon>
        <taxon>Nematoda</taxon>
        <taxon>Chromadorea</taxon>
        <taxon>Rhabditida</taxon>
        <taxon>Rhabditina</taxon>
        <taxon>Diplogasteromorpha</taxon>
        <taxon>Diplogasteroidea</taxon>
        <taxon>Neodiplogasteridae</taxon>
        <taxon>Pristionchus</taxon>
    </lineage>
</organism>
<evidence type="ECO:0000313" key="6">
    <source>
        <dbReference type="EnsemblMetazoa" id="PPA01456.1"/>
    </source>
</evidence>
<dbReference type="GO" id="GO:0005634">
    <property type="term" value="C:nucleus"/>
    <property type="evidence" value="ECO:0000318"/>
    <property type="project" value="GO_Central"/>
</dbReference>
<dbReference type="InterPro" id="IPR008271">
    <property type="entry name" value="Ser/Thr_kinase_AS"/>
</dbReference>
<dbReference type="PROSITE" id="PS50011">
    <property type="entry name" value="PROTEIN_KINASE_DOM"/>
    <property type="match status" value="2"/>
</dbReference>
<keyword evidence="2" id="KW-0547">Nucleotide-binding</keyword>
<dbReference type="InterPro" id="IPR011009">
    <property type="entry name" value="Kinase-like_dom_sf"/>
</dbReference>
<dbReference type="Proteomes" id="UP000005239">
    <property type="component" value="Unassembled WGS sequence"/>
</dbReference>
<accession>A0A2A6CWZ0</accession>
<proteinExistence type="inferred from homology"/>
<dbReference type="FunFam" id="3.30.200.20:FF:001294">
    <property type="entry name" value="Uncharacterized protein"/>
    <property type="match status" value="1"/>
</dbReference>
<dbReference type="FunFam" id="1.10.510.10:FF:002288">
    <property type="match status" value="1"/>
</dbReference>
<protein>
    <submittedName>
        <fullName evidence="6">Uncharacterized protein</fullName>
    </submittedName>
</protein>
<name>A0A2A6CWZ0_PRIPA</name>
<dbReference type="GO" id="GO:0017148">
    <property type="term" value="P:negative regulation of translation"/>
    <property type="evidence" value="ECO:0000318"/>
    <property type="project" value="GO_Central"/>
</dbReference>
<dbReference type="FunFam" id="3.30.200.20:FF:000706">
    <property type="entry name" value="Protein kinase"/>
    <property type="match status" value="1"/>
</dbReference>
<keyword evidence="1" id="KW-0808">Transferase</keyword>
<sequence length="999" mass="116097">MNLPLVVFVVGVLASVADAPQIQCRHGVVDEALRVTARDAFDKKNEINIKAYKQKWSTTELVKKEVGSELRSLESLHSTEPDASFTSHFQNTFKPVKILGQGGFGCVFEAEKHVMGKLTLWRGAVKRIPMKNGENEFGKAWKKVEALLKFEHKGIVKFYNAWAEQPPEGWERSADNDMLKHLNSQETFIYKDAFLYIQMELCQSTLADWLAENQECRDLNTIKDWFRQIVSAVAYIHKMNYIHRDLKPDNILFAGETYRGEKILKVCDLGIVTERAISNEENEWEVREFPAERTFAKGTKMYMAPEQMGWADYTSKVDIFALGLILAEMLIAMPTEQAQEVFDNYRCGRPNTILEDIPEAETFVAWLTNPIDSERPDSREIKHHKFTLSEQRQKVIKRATSIHRGRIRTLARGLGATRRINQLEAKIAALTNNDTRFYWQVVILAISYFKNEMSTDERMLEMTLREGISDDTFVHQIDNGTTFYRKARSLWMMKNATKVEVEILGGFYYSMMSAQGDSIYYGSNWKRKIYRAEFKEPYAIETYYLRDLLKGENIHPSGMCSIVCDGKVYVYRLCDDPVRDRIHVDVPVDVLEWLELKAIHRQTAVFRKITREPISSSVKRMGKNAIVLACYRAQTRKFFESGDSRSDMAEYNAPWGSQAIVKNGLVYMTNGESLFTIDPETAELMPPLHFWDTSSFYIAGLQDNTLFGRAKFSTEFEIKKIIGQGGFGCVFQAINRYDHWEYAVKRIDVEAVDRERALLEVRRMAQFDHPNIVRYNSTWVEQPPEGWQREMDAITLKNMNLTDKNLIKYSDDCQFIYIQMQLCNYSLHDWLGENLVQTSREPHRMKSWFKQIVSAVTYIHKRNLIHRDLKPSNILFAEADHIKVCDLGIATERRHDEDTDSEITLSQYTGTWLYMSPEQWKMRRYSSKSDVFTLGLIFAELCTVMTGSDRTEIFHDFRCGVERDIIEDEKTAEFLRWLTQEEPRHRPTCAEMMDHLFLA</sequence>
<accession>A0A8R1Y8J8</accession>
<gene>
    <name evidence="6" type="primary">WBGene00091010</name>
</gene>
<keyword evidence="4" id="KW-0067">ATP-binding</keyword>
<evidence type="ECO:0000256" key="1">
    <source>
        <dbReference type="ARBA" id="ARBA00022679"/>
    </source>
</evidence>
<dbReference type="GO" id="GO:0006446">
    <property type="term" value="P:regulation of translational initiation"/>
    <property type="evidence" value="ECO:0000318"/>
    <property type="project" value="GO_Central"/>
</dbReference>
<dbReference type="GO" id="GO:0005524">
    <property type="term" value="F:ATP binding"/>
    <property type="evidence" value="ECO:0007669"/>
    <property type="project" value="UniProtKB-UniRule"/>
</dbReference>
<dbReference type="PANTHER" id="PTHR11042">
    <property type="entry name" value="EUKARYOTIC TRANSLATION INITIATION FACTOR 2-ALPHA KINASE EIF2-ALPHA KINASE -RELATED"/>
    <property type="match status" value="1"/>
</dbReference>
<dbReference type="SMART" id="SM00220">
    <property type="entry name" value="S_TKc"/>
    <property type="match status" value="2"/>
</dbReference>
<dbReference type="SUPFAM" id="SSF56112">
    <property type="entry name" value="Protein kinase-like (PK-like)"/>
    <property type="match status" value="2"/>
</dbReference>
<keyword evidence="7" id="KW-1185">Reference proteome</keyword>
<dbReference type="GO" id="GO:0005737">
    <property type="term" value="C:cytoplasm"/>
    <property type="evidence" value="ECO:0000318"/>
    <property type="project" value="GO_Central"/>
</dbReference>
<dbReference type="InterPro" id="IPR017441">
    <property type="entry name" value="Protein_kinase_ATP_BS"/>
</dbReference>
<dbReference type="EnsemblMetazoa" id="PPA01456.1">
    <property type="protein sequence ID" value="PPA01456.1"/>
    <property type="gene ID" value="WBGene00091010"/>
</dbReference>
<dbReference type="PROSITE" id="PS00107">
    <property type="entry name" value="PROTEIN_KINASE_ATP"/>
    <property type="match status" value="2"/>
</dbReference>
<evidence type="ECO:0000313" key="7">
    <source>
        <dbReference type="Proteomes" id="UP000005239"/>
    </source>
</evidence>
<dbReference type="AlphaFoldDB" id="A0A2A6CWZ0"/>
<dbReference type="PANTHER" id="PTHR11042:SF91">
    <property type="entry name" value="EUKARYOTIC TRANSLATION INITIATION FACTOR 2-ALPHA KINASE"/>
    <property type="match status" value="1"/>
</dbReference>
<reference evidence="6" key="2">
    <citation type="submission" date="2022-06" db="UniProtKB">
        <authorList>
            <consortium name="EnsemblMetazoa"/>
        </authorList>
    </citation>
    <scope>IDENTIFICATION</scope>
    <source>
        <strain evidence="6">PS312</strain>
    </source>
</reference>
<dbReference type="Pfam" id="PF00069">
    <property type="entry name" value="Pkinase"/>
    <property type="match status" value="2"/>
</dbReference>
<dbReference type="InterPro" id="IPR000719">
    <property type="entry name" value="Prot_kinase_dom"/>
</dbReference>
<dbReference type="InterPro" id="IPR050339">
    <property type="entry name" value="CC_SR_Kinase"/>
</dbReference>